<dbReference type="GO" id="GO:0010032">
    <property type="term" value="P:meiotic chromosome condensation"/>
    <property type="evidence" value="ECO:0007669"/>
    <property type="project" value="TreeGrafter"/>
</dbReference>
<dbReference type="GO" id="GO:0000796">
    <property type="term" value="C:condensin complex"/>
    <property type="evidence" value="ECO:0007669"/>
    <property type="project" value="TreeGrafter"/>
</dbReference>
<evidence type="ECO:0000256" key="2">
    <source>
        <dbReference type="ARBA" id="ARBA00022618"/>
    </source>
</evidence>
<protein>
    <submittedName>
        <fullName evidence="9">Meiotic chromosome condensation</fullName>
    </submittedName>
</protein>
<feature type="region of interest" description="Disordered" evidence="7">
    <location>
        <begin position="108"/>
        <end position="139"/>
    </location>
</feature>
<dbReference type="InterPro" id="IPR011989">
    <property type="entry name" value="ARM-like"/>
</dbReference>
<keyword evidence="2" id="KW-0132">Cell division</keyword>
<keyword evidence="5" id="KW-0539">Nucleus</keyword>
<evidence type="ECO:0000313" key="9">
    <source>
        <dbReference type="EMBL" id="KAJ7379610.1"/>
    </source>
</evidence>
<dbReference type="Gene3D" id="1.25.10.10">
    <property type="entry name" value="Leucine-rich Repeat Variant"/>
    <property type="match status" value="1"/>
</dbReference>
<accession>A0A9W9ZDW0</accession>
<dbReference type="Pfam" id="PF12717">
    <property type="entry name" value="Cnd1"/>
    <property type="match status" value="1"/>
</dbReference>
<evidence type="ECO:0000259" key="8">
    <source>
        <dbReference type="Pfam" id="PF12717"/>
    </source>
</evidence>
<keyword evidence="3" id="KW-0498">Mitosis</keyword>
<feature type="compositionally biased region" description="Basic and acidic residues" evidence="7">
    <location>
        <begin position="108"/>
        <end position="124"/>
    </location>
</feature>
<dbReference type="Proteomes" id="UP001163046">
    <property type="component" value="Unassembled WGS sequence"/>
</dbReference>
<keyword evidence="6" id="KW-0131">Cell cycle</keyword>
<gene>
    <name evidence="9" type="primary">NCAPD2_1</name>
    <name evidence="9" type="ORF">OS493_014005</name>
</gene>
<dbReference type="GO" id="GO:0051301">
    <property type="term" value="P:cell division"/>
    <property type="evidence" value="ECO:0007669"/>
    <property type="project" value="UniProtKB-KW"/>
</dbReference>
<evidence type="ECO:0000256" key="4">
    <source>
        <dbReference type="ARBA" id="ARBA00023067"/>
    </source>
</evidence>
<proteinExistence type="predicted"/>
<dbReference type="OrthoDB" id="436262at2759"/>
<keyword evidence="10" id="KW-1185">Reference proteome</keyword>
<feature type="compositionally biased region" description="Polar residues" evidence="7">
    <location>
        <begin position="126"/>
        <end position="139"/>
    </location>
</feature>
<evidence type="ECO:0000256" key="3">
    <source>
        <dbReference type="ARBA" id="ARBA00022776"/>
    </source>
</evidence>
<dbReference type="SUPFAM" id="SSF48371">
    <property type="entry name" value="ARM repeat"/>
    <property type="match status" value="1"/>
</dbReference>
<name>A0A9W9ZDW0_9CNID</name>
<dbReference type="EMBL" id="MU826356">
    <property type="protein sequence ID" value="KAJ7379610.1"/>
    <property type="molecule type" value="Genomic_DNA"/>
</dbReference>
<keyword evidence="4" id="KW-0226">DNA condensation</keyword>
<evidence type="ECO:0000256" key="1">
    <source>
        <dbReference type="ARBA" id="ARBA00004123"/>
    </source>
</evidence>
<sequence>MLLWQVPQTTPEESRIALVLLGMLAGAEMDVVRTNIDGVGLHGPGTRERKMTFFWHVTRVRKLDNPEWSPMMEQALNVIYFLAEHPETIAENLIKKIAACLLDKTTQDNVDREEGEETQDKENDSAESNTNTRCSNSPTRATLAPQAIIRANTIVAVGDLTFRFPNLIEPWTSHLYARLRDESGHVRKNTLMVLTHLILNDMVKVKGQISEMATCLEDKDSRISDLAKLFFLELSRRATPSTTFFLM</sequence>
<evidence type="ECO:0000256" key="6">
    <source>
        <dbReference type="ARBA" id="ARBA00023306"/>
    </source>
</evidence>
<comment type="caution">
    <text evidence="9">The sequence shown here is derived from an EMBL/GenBank/DDBJ whole genome shotgun (WGS) entry which is preliminary data.</text>
</comment>
<evidence type="ECO:0000256" key="5">
    <source>
        <dbReference type="ARBA" id="ARBA00023242"/>
    </source>
</evidence>
<dbReference type="GO" id="GO:0007076">
    <property type="term" value="P:mitotic chromosome condensation"/>
    <property type="evidence" value="ECO:0007669"/>
    <property type="project" value="InterPro"/>
</dbReference>
<evidence type="ECO:0000256" key="7">
    <source>
        <dbReference type="SAM" id="MobiDB-lite"/>
    </source>
</evidence>
<dbReference type="GO" id="GO:0000779">
    <property type="term" value="C:condensed chromosome, centromeric region"/>
    <property type="evidence" value="ECO:0007669"/>
    <property type="project" value="TreeGrafter"/>
</dbReference>
<dbReference type="InterPro" id="IPR026971">
    <property type="entry name" value="CND1/NCAPD3"/>
</dbReference>
<dbReference type="InterPro" id="IPR032682">
    <property type="entry name" value="Cnd1_C"/>
</dbReference>
<organism evidence="9 10">
    <name type="scientific">Desmophyllum pertusum</name>
    <dbReference type="NCBI Taxonomy" id="174260"/>
    <lineage>
        <taxon>Eukaryota</taxon>
        <taxon>Metazoa</taxon>
        <taxon>Cnidaria</taxon>
        <taxon>Anthozoa</taxon>
        <taxon>Hexacorallia</taxon>
        <taxon>Scleractinia</taxon>
        <taxon>Caryophylliina</taxon>
        <taxon>Caryophylliidae</taxon>
        <taxon>Desmophyllum</taxon>
    </lineage>
</organism>
<dbReference type="PANTHER" id="PTHR14222:SF2">
    <property type="entry name" value="CONDENSIN COMPLEX SUBUNIT 1"/>
    <property type="match status" value="1"/>
</dbReference>
<evidence type="ECO:0000313" key="10">
    <source>
        <dbReference type="Proteomes" id="UP001163046"/>
    </source>
</evidence>
<comment type="subcellular location">
    <subcellularLocation>
        <location evidence="1">Nucleus</location>
    </subcellularLocation>
</comment>
<dbReference type="GO" id="GO:0005634">
    <property type="term" value="C:nucleus"/>
    <property type="evidence" value="ECO:0007669"/>
    <property type="project" value="UniProtKB-SubCell"/>
</dbReference>
<dbReference type="GO" id="GO:0042393">
    <property type="term" value="F:histone binding"/>
    <property type="evidence" value="ECO:0007669"/>
    <property type="project" value="TreeGrafter"/>
</dbReference>
<dbReference type="InterPro" id="IPR016024">
    <property type="entry name" value="ARM-type_fold"/>
</dbReference>
<dbReference type="PANTHER" id="PTHR14222">
    <property type="entry name" value="CONDENSIN"/>
    <property type="match status" value="1"/>
</dbReference>
<reference evidence="9" key="1">
    <citation type="submission" date="2023-01" db="EMBL/GenBank/DDBJ databases">
        <title>Genome assembly of the deep-sea coral Lophelia pertusa.</title>
        <authorList>
            <person name="Herrera S."/>
            <person name="Cordes E."/>
        </authorList>
    </citation>
    <scope>NUCLEOTIDE SEQUENCE</scope>
    <source>
        <strain evidence="9">USNM1676648</strain>
        <tissue evidence="9">Polyp</tissue>
    </source>
</reference>
<dbReference type="AlphaFoldDB" id="A0A9W9ZDW0"/>
<feature type="domain" description="Condensin complex subunit 1 C-terminal" evidence="8">
    <location>
        <begin position="148"/>
        <end position="238"/>
    </location>
</feature>